<keyword evidence="3" id="KW-0813">Transport</keyword>
<dbReference type="GO" id="GO:0015031">
    <property type="term" value="P:protein transport"/>
    <property type="evidence" value="ECO:0007669"/>
    <property type="project" value="UniProtKB-KW"/>
</dbReference>
<keyword evidence="7" id="KW-0653">Protein transport</keyword>
<gene>
    <name evidence="12" type="ORF">SAMN05660742_11695</name>
</gene>
<dbReference type="GO" id="GO:0031992">
    <property type="term" value="F:energy transducer activity"/>
    <property type="evidence" value="ECO:0007669"/>
    <property type="project" value="InterPro"/>
</dbReference>
<dbReference type="SUPFAM" id="SSF74653">
    <property type="entry name" value="TolA/TonB C-terminal domain"/>
    <property type="match status" value="1"/>
</dbReference>
<evidence type="ECO:0000256" key="3">
    <source>
        <dbReference type="ARBA" id="ARBA00022448"/>
    </source>
</evidence>
<dbReference type="Proteomes" id="UP000199662">
    <property type="component" value="Unassembled WGS sequence"/>
</dbReference>
<proteinExistence type="inferred from homology"/>
<dbReference type="GO" id="GO:0055085">
    <property type="term" value="P:transmembrane transport"/>
    <property type="evidence" value="ECO:0007669"/>
    <property type="project" value="InterPro"/>
</dbReference>
<dbReference type="InterPro" id="IPR003538">
    <property type="entry name" value="TonB"/>
</dbReference>
<evidence type="ECO:0000256" key="10">
    <source>
        <dbReference type="SAM" id="Phobius"/>
    </source>
</evidence>
<keyword evidence="8 10" id="KW-1133">Transmembrane helix</keyword>
<evidence type="ECO:0000256" key="2">
    <source>
        <dbReference type="ARBA" id="ARBA00006555"/>
    </source>
</evidence>
<dbReference type="Gene3D" id="3.30.1150.10">
    <property type="match status" value="1"/>
</dbReference>
<dbReference type="RefSeq" id="WP_091833441.1">
    <property type="nucleotide sequence ID" value="NZ_FNZK01000016.1"/>
</dbReference>
<evidence type="ECO:0000313" key="13">
    <source>
        <dbReference type="Proteomes" id="UP000199662"/>
    </source>
</evidence>
<evidence type="ECO:0000256" key="9">
    <source>
        <dbReference type="ARBA" id="ARBA00023136"/>
    </source>
</evidence>
<dbReference type="InterPro" id="IPR006260">
    <property type="entry name" value="TonB/TolA_C"/>
</dbReference>
<dbReference type="AlphaFoldDB" id="A0A1H7BHH8"/>
<dbReference type="InterPro" id="IPR051045">
    <property type="entry name" value="TonB-dependent_transducer"/>
</dbReference>
<dbReference type="EMBL" id="FNZK01000016">
    <property type="protein sequence ID" value="SEJ77193.1"/>
    <property type="molecule type" value="Genomic_DNA"/>
</dbReference>
<dbReference type="Pfam" id="PF03544">
    <property type="entry name" value="TonB_C"/>
    <property type="match status" value="1"/>
</dbReference>
<organism evidence="12 13">
    <name type="scientific">Propionispira arboris</name>
    <dbReference type="NCBI Taxonomy" id="84035"/>
    <lineage>
        <taxon>Bacteria</taxon>
        <taxon>Bacillati</taxon>
        <taxon>Bacillota</taxon>
        <taxon>Negativicutes</taxon>
        <taxon>Selenomonadales</taxon>
        <taxon>Selenomonadaceae</taxon>
        <taxon>Propionispira</taxon>
    </lineage>
</organism>
<protein>
    <submittedName>
        <fullName evidence="12">TonB protein C-terminal</fullName>
    </submittedName>
</protein>
<dbReference type="InterPro" id="IPR037682">
    <property type="entry name" value="TonB_C"/>
</dbReference>
<keyword evidence="6 10" id="KW-0812">Transmembrane</keyword>
<sequence>MEKERWKWKKAFGVSLTCHVAIAVLSLLVLPEISVTPLPEEYMELELAAQQDIVPVKQAELNTKNTMISKQNFPAAKASLQATAHAAEAVKADGEQPRQAVVVKGAIGAVESTAVSGDGPESATSSTSSNMGAEVTGVIQKPVVLSMVEPVYPTDLKNRGIEGRVRLRVQIHADGSVGSVEVAGSSGYEAMDAAAVSAMQNWLFIPAKRADGQSVGCYAAMPITFGLK</sequence>
<comment type="similarity">
    <text evidence="2">Belongs to the TonB family.</text>
</comment>
<evidence type="ECO:0000256" key="8">
    <source>
        <dbReference type="ARBA" id="ARBA00022989"/>
    </source>
</evidence>
<feature type="transmembrane region" description="Helical" evidence="10">
    <location>
        <begin position="12"/>
        <end position="30"/>
    </location>
</feature>
<evidence type="ECO:0000313" key="12">
    <source>
        <dbReference type="EMBL" id="SEJ77193.1"/>
    </source>
</evidence>
<keyword evidence="5" id="KW-0997">Cell inner membrane</keyword>
<dbReference type="PANTHER" id="PTHR33446">
    <property type="entry name" value="PROTEIN TONB-RELATED"/>
    <property type="match status" value="1"/>
</dbReference>
<comment type="subcellular location">
    <subcellularLocation>
        <location evidence="1">Cell inner membrane</location>
        <topology evidence="1">Single-pass membrane protein</topology>
        <orientation evidence="1">Periplasmic side</orientation>
    </subcellularLocation>
</comment>
<keyword evidence="9 10" id="KW-0472">Membrane</keyword>
<keyword evidence="4" id="KW-1003">Cell membrane</keyword>
<dbReference type="GO" id="GO:0015891">
    <property type="term" value="P:siderophore transport"/>
    <property type="evidence" value="ECO:0007669"/>
    <property type="project" value="InterPro"/>
</dbReference>
<name>A0A1H7BHH8_9FIRM</name>
<feature type="domain" description="TonB C-terminal" evidence="11">
    <location>
        <begin position="137"/>
        <end position="228"/>
    </location>
</feature>
<dbReference type="PROSITE" id="PS52015">
    <property type="entry name" value="TONB_CTD"/>
    <property type="match status" value="1"/>
</dbReference>
<evidence type="ECO:0000256" key="7">
    <source>
        <dbReference type="ARBA" id="ARBA00022927"/>
    </source>
</evidence>
<dbReference type="STRING" id="84035.SAMN05660742_11695"/>
<dbReference type="NCBIfam" id="TIGR01352">
    <property type="entry name" value="tonB_Cterm"/>
    <property type="match status" value="1"/>
</dbReference>
<evidence type="ECO:0000256" key="6">
    <source>
        <dbReference type="ARBA" id="ARBA00022692"/>
    </source>
</evidence>
<dbReference type="PRINTS" id="PR01374">
    <property type="entry name" value="TONBPROTEIN"/>
</dbReference>
<reference evidence="13" key="1">
    <citation type="submission" date="2016-10" db="EMBL/GenBank/DDBJ databases">
        <authorList>
            <person name="Varghese N."/>
            <person name="Submissions S."/>
        </authorList>
    </citation>
    <scope>NUCLEOTIDE SEQUENCE [LARGE SCALE GENOMIC DNA]</scope>
    <source>
        <strain evidence="13">DSM 2179</strain>
    </source>
</reference>
<accession>A0A1H7BHH8</accession>
<evidence type="ECO:0000256" key="1">
    <source>
        <dbReference type="ARBA" id="ARBA00004383"/>
    </source>
</evidence>
<evidence type="ECO:0000256" key="5">
    <source>
        <dbReference type="ARBA" id="ARBA00022519"/>
    </source>
</evidence>
<keyword evidence="13" id="KW-1185">Reference proteome</keyword>
<evidence type="ECO:0000259" key="11">
    <source>
        <dbReference type="PROSITE" id="PS52015"/>
    </source>
</evidence>
<dbReference type="GO" id="GO:0030288">
    <property type="term" value="C:outer membrane-bounded periplasmic space"/>
    <property type="evidence" value="ECO:0007669"/>
    <property type="project" value="InterPro"/>
</dbReference>
<evidence type="ECO:0000256" key="4">
    <source>
        <dbReference type="ARBA" id="ARBA00022475"/>
    </source>
</evidence>
<dbReference type="GO" id="GO:0005886">
    <property type="term" value="C:plasma membrane"/>
    <property type="evidence" value="ECO:0007669"/>
    <property type="project" value="UniProtKB-SubCell"/>
</dbReference>